<dbReference type="PROSITE" id="PS50297">
    <property type="entry name" value="ANK_REP_REGION"/>
    <property type="match status" value="3"/>
</dbReference>
<dbReference type="PROSITE" id="PS50011">
    <property type="entry name" value="PROTEIN_KINASE_DOM"/>
    <property type="match status" value="1"/>
</dbReference>
<evidence type="ECO:0000256" key="3">
    <source>
        <dbReference type="PROSITE-ProRule" id="PRU00023"/>
    </source>
</evidence>
<protein>
    <submittedName>
        <fullName evidence="6">Ankyrin</fullName>
    </submittedName>
</protein>
<dbReference type="InterPro" id="IPR011009">
    <property type="entry name" value="Kinase-like_dom_sf"/>
</dbReference>
<dbReference type="Pfam" id="PF12796">
    <property type="entry name" value="Ank_2"/>
    <property type="match status" value="2"/>
</dbReference>
<evidence type="ECO:0000313" key="6">
    <source>
        <dbReference type="EMBL" id="KAF2095696.1"/>
    </source>
</evidence>
<evidence type="ECO:0000256" key="2">
    <source>
        <dbReference type="ARBA" id="ARBA00023043"/>
    </source>
</evidence>
<proteinExistence type="predicted"/>
<keyword evidence="1" id="KW-0677">Repeat</keyword>
<dbReference type="SUPFAM" id="SSF56112">
    <property type="entry name" value="Protein kinase-like (PK-like)"/>
    <property type="match status" value="1"/>
</dbReference>
<reference evidence="6" key="1">
    <citation type="journal article" date="2020" name="Stud. Mycol.">
        <title>101 Dothideomycetes genomes: a test case for predicting lifestyles and emergence of pathogens.</title>
        <authorList>
            <person name="Haridas S."/>
            <person name="Albert R."/>
            <person name="Binder M."/>
            <person name="Bloem J."/>
            <person name="Labutti K."/>
            <person name="Salamov A."/>
            <person name="Andreopoulos B."/>
            <person name="Baker S."/>
            <person name="Barry K."/>
            <person name="Bills G."/>
            <person name="Bluhm B."/>
            <person name="Cannon C."/>
            <person name="Castanera R."/>
            <person name="Culley D."/>
            <person name="Daum C."/>
            <person name="Ezra D."/>
            <person name="Gonzalez J."/>
            <person name="Henrissat B."/>
            <person name="Kuo A."/>
            <person name="Liang C."/>
            <person name="Lipzen A."/>
            <person name="Lutzoni F."/>
            <person name="Magnuson J."/>
            <person name="Mondo S."/>
            <person name="Nolan M."/>
            <person name="Ohm R."/>
            <person name="Pangilinan J."/>
            <person name="Park H.-J."/>
            <person name="Ramirez L."/>
            <person name="Alfaro M."/>
            <person name="Sun H."/>
            <person name="Tritt A."/>
            <person name="Yoshinaga Y."/>
            <person name="Zwiers L.-H."/>
            <person name="Turgeon B."/>
            <person name="Goodwin S."/>
            <person name="Spatafora J."/>
            <person name="Crous P."/>
            <person name="Grigoriev I."/>
        </authorList>
    </citation>
    <scope>NUCLEOTIDE SEQUENCE</scope>
    <source>
        <strain evidence="6">CBS 133067</strain>
    </source>
</reference>
<feature type="repeat" description="ANK" evidence="3">
    <location>
        <begin position="780"/>
        <end position="812"/>
    </location>
</feature>
<dbReference type="SUPFAM" id="SSF48403">
    <property type="entry name" value="Ankyrin repeat"/>
    <property type="match status" value="2"/>
</dbReference>
<name>A0A9P4M2H8_9PEZI</name>
<keyword evidence="2 3" id="KW-0040">ANK repeat</keyword>
<dbReference type="PROSITE" id="PS50088">
    <property type="entry name" value="ANK_REPEAT"/>
    <property type="match status" value="4"/>
</dbReference>
<feature type="repeat" description="ANK" evidence="3">
    <location>
        <begin position="1141"/>
        <end position="1173"/>
    </location>
</feature>
<dbReference type="PANTHER" id="PTHR24198">
    <property type="entry name" value="ANKYRIN REPEAT AND PROTEIN KINASE DOMAIN-CONTAINING PROTEIN"/>
    <property type="match status" value="1"/>
</dbReference>
<dbReference type="AlphaFoldDB" id="A0A9P4M2H8"/>
<dbReference type="Gene3D" id="1.10.510.10">
    <property type="entry name" value="Transferase(Phosphotransferase) domain 1"/>
    <property type="match status" value="1"/>
</dbReference>
<dbReference type="GO" id="GO:0004672">
    <property type="term" value="F:protein kinase activity"/>
    <property type="evidence" value="ECO:0007669"/>
    <property type="project" value="InterPro"/>
</dbReference>
<comment type="caution">
    <text evidence="6">The sequence shown here is derived from an EMBL/GenBank/DDBJ whole genome shotgun (WGS) entry which is preliminary data.</text>
</comment>
<feature type="domain" description="Protein kinase" evidence="5">
    <location>
        <begin position="66"/>
        <end position="366"/>
    </location>
</feature>
<dbReference type="Gene3D" id="1.25.40.20">
    <property type="entry name" value="Ankyrin repeat-containing domain"/>
    <property type="match status" value="2"/>
</dbReference>
<dbReference type="OrthoDB" id="626167at2759"/>
<feature type="repeat" description="ANK" evidence="3">
    <location>
        <begin position="697"/>
        <end position="729"/>
    </location>
</feature>
<accession>A0A9P4M2H8</accession>
<dbReference type="SMART" id="SM00248">
    <property type="entry name" value="ANK"/>
    <property type="match status" value="8"/>
</dbReference>
<gene>
    <name evidence="6" type="ORF">NA57DRAFT_44296</name>
</gene>
<dbReference type="GO" id="GO:0005524">
    <property type="term" value="F:ATP binding"/>
    <property type="evidence" value="ECO:0007669"/>
    <property type="project" value="InterPro"/>
</dbReference>
<feature type="repeat" description="ANK" evidence="3">
    <location>
        <begin position="730"/>
        <end position="765"/>
    </location>
</feature>
<sequence length="1239" mass="137860">MDSSESSCLAATEPQEASENLQNPLGAVTKRISRCPDLIAFLAICFQHDSDVSVDFYPFLLNKDPGFDDASMGGGSLCHVRKVRTSTCPPGLKKDILKNREFVIAKHPRVPGDAIENGDMYSDMATELQILRHGPIRKHENVVDLLAIAYFDAGEYGNSHILPALVLEYPELGSVQSYQKQGYARSIEDKLDILIDAARGVQALHECGIIHGDLKPSNLVVCKDATRKFVVKLRGFDYSSTANEDHVVGTPRYLEAPEAIQTLDRRFIHQLDIYSFGLLIFTVFNNGKHFYESTNVKDRDQIRGLKASGLPAVATQISLLQSMKDEEFPLFTICKILAYSLQPNPAHRPATIGRVLTYLQSSDPRLLPAVSTASASRRVRGLRGPSQHQRKAVRDFARRLTNSYCSSFAARGLQMPSVKTLKKEMLARIYARSATLATSHKASGLEPNASATLSLFRECMGLLDESMRLGFSSLSTNSGDLQSLGVAQFQFSRPSIPDFSRISVTLQKMHPCIQTAIFANLLKVCDAENEESRKSLAHLGLACLYTNGIGTDFSLEDAAAQVMEAAKLDHTGAQFLYVDVFSELLGNRSEPDNPTLVEWCFNSALPGNKQSLKKLRDCSGTEYSERLRRLRLQGSFVDCFECRNRRAPGEECGCHHLLDWISWRHSFIRFAIINDMPPLLESLLETSPHLVDQSFPCGDTPLSLACRYGNAVITKELLRRGADPKIHGNFAITPLHWLVSFEEDEHLYIASRLLECGADVNAISNTGNTAVIRSVYDTPLSGTPLHWAVAQNDLSAVRVLLRLGADITIEFPANSPTAGFNVFEYACSLARYTVLKLFIENDIGKALVDAFHTLKVEDSVTVRCRPHFVVLGTKTRLQRLLHSGVGFEHSMRETIRLLSGSKKPYDCVLKADDLSMSAIFATAFHHCNADVMKSCLELGFDDQIDSTFGLESSRGNALCLAITYGDRDMFSTLLAHGANIWAQDKHFMTPLVRAARESDDVFFVDELLKAGVPVDPTDNVGIQTFYMAVYSGNLKVARFLFEMGADRDWMPTSYPMTALGAMIWRHTRNAAKRVEFLLSLPNRGSDGFMASRFKSAASALHMAATRFSEDRHNMEITTAMISMLLSKYRKTKYLDSTSGPDRSTVLGMAVEAGNYEVVQLLLGQGADPNIRDAYGRTPLDKLHWRYCYPHRTPELANLSDAEIEDRLLVERKFTYVDRDTSKILSLLTKYNAKANVFHL</sequence>
<evidence type="ECO:0000313" key="7">
    <source>
        <dbReference type="Proteomes" id="UP000799772"/>
    </source>
</evidence>
<organism evidence="6 7">
    <name type="scientific">Rhizodiscina lignyota</name>
    <dbReference type="NCBI Taxonomy" id="1504668"/>
    <lineage>
        <taxon>Eukaryota</taxon>
        <taxon>Fungi</taxon>
        <taxon>Dikarya</taxon>
        <taxon>Ascomycota</taxon>
        <taxon>Pezizomycotina</taxon>
        <taxon>Dothideomycetes</taxon>
        <taxon>Pleosporomycetidae</taxon>
        <taxon>Aulographales</taxon>
        <taxon>Rhizodiscinaceae</taxon>
        <taxon>Rhizodiscina</taxon>
    </lineage>
</organism>
<dbReference type="EMBL" id="ML978131">
    <property type="protein sequence ID" value="KAF2095696.1"/>
    <property type="molecule type" value="Genomic_DNA"/>
</dbReference>
<dbReference type="PROSITE" id="PS00108">
    <property type="entry name" value="PROTEIN_KINASE_ST"/>
    <property type="match status" value="1"/>
</dbReference>
<evidence type="ECO:0000259" key="5">
    <source>
        <dbReference type="PROSITE" id="PS50011"/>
    </source>
</evidence>
<evidence type="ECO:0000256" key="4">
    <source>
        <dbReference type="SAM" id="MobiDB-lite"/>
    </source>
</evidence>
<dbReference type="InterPro" id="IPR008271">
    <property type="entry name" value="Ser/Thr_kinase_AS"/>
</dbReference>
<dbReference type="Pfam" id="PF00069">
    <property type="entry name" value="Pkinase"/>
    <property type="match status" value="1"/>
</dbReference>
<dbReference type="SMART" id="SM00220">
    <property type="entry name" value="S_TKc"/>
    <property type="match status" value="1"/>
</dbReference>
<dbReference type="PRINTS" id="PR01415">
    <property type="entry name" value="ANKYRIN"/>
</dbReference>
<dbReference type="PANTHER" id="PTHR24198:SF165">
    <property type="entry name" value="ANKYRIN REPEAT-CONTAINING PROTEIN-RELATED"/>
    <property type="match status" value="1"/>
</dbReference>
<keyword evidence="7" id="KW-1185">Reference proteome</keyword>
<dbReference type="Pfam" id="PF00023">
    <property type="entry name" value="Ank"/>
    <property type="match status" value="1"/>
</dbReference>
<dbReference type="InterPro" id="IPR000719">
    <property type="entry name" value="Prot_kinase_dom"/>
</dbReference>
<dbReference type="Proteomes" id="UP000799772">
    <property type="component" value="Unassembled WGS sequence"/>
</dbReference>
<dbReference type="Pfam" id="PF13857">
    <property type="entry name" value="Ank_5"/>
    <property type="match status" value="1"/>
</dbReference>
<evidence type="ECO:0000256" key="1">
    <source>
        <dbReference type="ARBA" id="ARBA00022737"/>
    </source>
</evidence>
<dbReference type="InterPro" id="IPR002110">
    <property type="entry name" value="Ankyrin_rpt"/>
</dbReference>
<feature type="region of interest" description="Disordered" evidence="4">
    <location>
        <begin position="1"/>
        <end position="22"/>
    </location>
</feature>
<dbReference type="InterPro" id="IPR036770">
    <property type="entry name" value="Ankyrin_rpt-contain_sf"/>
</dbReference>